<keyword evidence="8 16" id="KW-0227">DNA damage</keyword>
<keyword evidence="5 16" id="KW-0548">Nucleotidyltransferase</keyword>
<evidence type="ECO:0000256" key="4">
    <source>
        <dbReference type="ARBA" id="ARBA00022679"/>
    </source>
</evidence>
<dbReference type="InterPro" id="IPR020045">
    <property type="entry name" value="DNA_polI_H3TH"/>
</dbReference>
<evidence type="ECO:0000256" key="5">
    <source>
        <dbReference type="ARBA" id="ARBA00022695"/>
    </source>
</evidence>
<evidence type="ECO:0000256" key="7">
    <source>
        <dbReference type="ARBA" id="ARBA00022722"/>
    </source>
</evidence>
<evidence type="ECO:0000256" key="9">
    <source>
        <dbReference type="ARBA" id="ARBA00022801"/>
    </source>
</evidence>
<comment type="caution">
    <text evidence="20">The sequence shown here is derived from an EMBL/GenBank/DDBJ whole genome shotgun (WGS) entry which is preliminary data.</text>
</comment>
<dbReference type="OrthoDB" id="9806424at2"/>
<dbReference type="InterPro" id="IPR001098">
    <property type="entry name" value="DNA-dir_DNA_pol_A_palm_dom"/>
</dbReference>
<evidence type="ECO:0000256" key="3">
    <source>
        <dbReference type="ARBA" id="ARBA00020311"/>
    </source>
</evidence>
<dbReference type="GO" id="GO:0003677">
    <property type="term" value="F:DNA binding"/>
    <property type="evidence" value="ECO:0007669"/>
    <property type="project" value="UniProtKB-UniRule"/>
</dbReference>
<dbReference type="InterPro" id="IPR019760">
    <property type="entry name" value="DNA-dir_DNA_pol_A_CS"/>
</dbReference>
<evidence type="ECO:0000259" key="18">
    <source>
        <dbReference type="SMART" id="SM00475"/>
    </source>
</evidence>
<keyword evidence="7" id="KW-0540">Nuclease</keyword>
<dbReference type="FunFam" id="1.10.150.20:FF:000003">
    <property type="entry name" value="DNA polymerase I"/>
    <property type="match status" value="1"/>
</dbReference>
<dbReference type="SMART" id="SM00474">
    <property type="entry name" value="35EXOc"/>
    <property type="match status" value="1"/>
</dbReference>
<evidence type="ECO:0000259" key="19">
    <source>
        <dbReference type="SMART" id="SM00482"/>
    </source>
</evidence>
<dbReference type="InterPro" id="IPR029060">
    <property type="entry name" value="PIN-like_dom_sf"/>
</dbReference>
<dbReference type="PANTHER" id="PTHR10133:SF27">
    <property type="entry name" value="DNA POLYMERASE NU"/>
    <property type="match status" value="1"/>
</dbReference>
<dbReference type="EC" id="2.7.7.7" evidence="2 15"/>
<dbReference type="FunFam" id="1.10.150.20:FF:000002">
    <property type="entry name" value="DNA polymerase I"/>
    <property type="match status" value="1"/>
</dbReference>
<dbReference type="GO" id="GO:0006302">
    <property type="term" value="P:double-strand break repair"/>
    <property type="evidence" value="ECO:0007669"/>
    <property type="project" value="TreeGrafter"/>
</dbReference>
<dbReference type="SUPFAM" id="SSF56672">
    <property type="entry name" value="DNA/RNA polymerases"/>
    <property type="match status" value="1"/>
</dbReference>
<evidence type="ECO:0000313" key="20">
    <source>
        <dbReference type="EMBL" id="PEN15271.1"/>
    </source>
</evidence>
<accession>A0A2A8D312</accession>
<dbReference type="InterPro" id="IPR002298">
    <property type="entry name" value="DNA_polymerase_A"/>
</dbReference>
<keyword evidence="10 16" id="KW-0269">Exonuclease</keyword>
<dbReference type="Gene3D" id="1.10.150.20">
    <property type="entry name" value="5' to 3' exonuclease, C-terminal subdomain"/>
    <property type="match status" value="2"/>
</dbReference>
<dbReference type="SMART" id="SM00482">
    <property type="entry name" value="POLAc"/>
    <property type="match status" value="1"/>
</dbReference>
<dbReference type="Gene3D" id="1.20.1060.10">
    <property type="entry name" value="Taq DNA Polymerase, Chain T, domain 4"/>
    <property type="match status" value="1"/>
</dbReference>
<dbReference type="Gene3D" id="3.40.50.1010">
    <property type="entry name" value="5'-nuclease"/>
    <property type="match status" value="1"/>
</dbReference>
<dbReference type="InterPro" id="IPR018320">
    <property type="entry name" value="DNA_polymerase_1"/>
</dbReference>
<dbReference type="SMART" id="SM00279">
    <property type="entry name" value="HhH2"/>
    <property type="match status" value="1"/>
</dbReference>
<evidence type="ECO:0000313" key="21">
    <source>
        <dbReference type="Proteomes" id="UP000220102"/>
    </source>
</evidence>
<keyword evidence="12 16" id="KW-0238">DNA-binding</keyword>
<dbReference type="AlphaFoldDB" id="A0A2A8D312"/>
<dbReference type="InterPro" id="IPR012337">
    <property type="entry name" value="RNaseH-like_sf"/>
</dbReference>
<comment type="catalytic activity">
    <reaction evidence="14 16">
        <text>DNA(n) + a 2'-deoxyribonucleoside 5'-triphosphate = DNA(n+1) + diphosphate</text>
        <dbReference type="Rhea" id="RHEA:22508"/>
        <dbReference type="Rhea" id="RHEA-COMP:17339"/>
        <dbReference type="Rhea" id="RHEA-COMP:17340"/>
        <dbReference type="ChEBI" id="CHEBI:33019"/>
        <dbReference type="ChEBI" id="CHEBI:61560"/>
        <dbReference type="ChEBI" id="CHEBI:173112"/>
        <dbReference type="EC" id="2.7.7.7"/>
    </reaction>
</comment>
<dbReference type="GO" id="GO:0006261">
    <property type="term" value="P:DNA-templated DNA replication"/>
    <property type="evidence" value="ECO:0007669"/>
    <property type="project" value="UniProtKB-UniRule"/>
</dbReference>
<dbReference type="Gene3D" id="3.30.420.10">
    <property type="entry name" value="Ribonuclease H-like superfamily/Ribonuclease H"/>
    <property type="match status" value="1"/>
</dbReference>
<proteinExistence type="inferred from homology"/>
<dbReference type="FunFam" id="1.20.1060.10:FF:000001">
    <property type="entry name" value="DNA polymerase I"/>
    <property type="match status" value="1"/>
</dbReference>
<dbReference type="RefSeq" id="WP_098074171.1">
    <property type="nucleotide sequence ID" value="NZ_PDEQ01000001.1"/>
</dbReference>
<evidence type="ECO:0000256" key="1">
    <source>
        <dbReference type="ARBA" id="ARBA00007705"/>
    </source>
</evidence>
<keyword evidence="11 16" id="KW-0239">DNA-directed DNA polymerase</keyword>
<dbReference type="InterPro" id="IPR002421">
    <property type="entry name" value="5-3_exonuclease"/>
</dbReference>
<dbReference type="Proteomes" id="UP000220102">
    <property type="component" value="Unassembled WGS sequence"/>
</dbReference>
<dbReference type="InterPro" id="IPR008918">
    <property type="entry name" value="HhH2"/>
</dbReference>
<dbReference type="CDD" id="cd09898">
    <property type="entry name" value="H3TH_53EXO"/>
    <property type="match status" value="1"/>
</dbReference>
<protein>
    <recommendedName>
        <fullName evidence="3 15">DNA polymerase I</fullName>
        <ecNumber evidence="2 15">2.7.7.7</ecNumber>
    </recommendedName>
</protein>
<dbReference type="PANTHER" id="PTHR10133">
    <property type="entry name" value="DNA POLYMERASE I"/>
    <property type="match status" value="1"/>
</dbReference>
<keyword evidence="6 16" id="KW-0235">DNA replication</keyword>
<feature type="domain" description="DNA-directed DNA polymerase family A palm" evidence="19">
    <location>
        <begin position="683"/>
        <end position="889"/>
    </location>
</feature>
<feature type="domain" description="3'-5' exonuclease" evidence="17">
    <location>
        <begin position="335"/>
        <end position="515"/>
    </location>
</feature>
<evidence type="ECO:0000256" key="10">
    <source>
        <dbReference type="ARBA" id="ARBA00022839"/>
    </source>
</evidence>
<dbReference type="NCBIfam" id="NF004397">
    <property type="entry name" value="PRK05755.1"/>
    <property type="match status" value="1"/>
</dbReference>
<dbReference type="NCBIfam" id="TIGR00593">
    <property type="entry name" value="pola"/>
    <property type="match status" value="1"/>
</dbReference>
<dbReference type="InterPro" id="IPR020046">
    <property type="entry name" value="5-3_exonucl_a-hlix_arch_N"/>
</dbReference>
<dbReference type="SMART" id="SM00475">
    <property type="entry name" value="53EXOc"/>
    <property type="match status" value="1"/>
</dbReference>
<dbReference type="GO" id="GO:0008408">
    <property type="term" value="F:3'-5' exonuclease activity"/>
    <property type="evidence" value="ECO:0007669"/>
    <property type="project" value="UniProtKB-UniRule"/>
</dbReference>
<evidence type="ECO:0000256" key="8">
    <source>
        <dbReference type="ARBA" id="ARBA00022763"/>
    </source>
</evidence>
<organism evidence="20 21">
    <name type="scientific">Longibacter salinarum</name>
    <dbReference type="NCBI Taxonomy" id="1850348"/>
    <lineage>
        <taxon>Bacteria</taxon>
        <taxon>Pseudomonadati</taxon>
        <taxon>Rhodothermota</taxon>
        <taxon>Rhodothermia</taxon>
        <taxon>Rhodothermales</taxon>
        <taxon>Salisaetaceae</taxon>
        <taxon>Longibacter</taxon>
    </lineage>
</organism>
<sequence>MENLVHESSNGDGNTLYLIDAMALAYRAHYIFISRPLINSKGQNTSASYGFTNSLLKLINDQEIDHIAVVFDAVGAGGTFREDIYEDYKAHRDPPPEELLENLPFIKEIVQAMDIPVVEMEGVEADDVIGTLARNAEEDGAEVVIVSPDKDFKQLLSERVRIYKPARGDQDFEIITDDDFREEYGLDPTQFVDMLALWGDSSDNVPGVPNIGEKTSMKYLKKYHDVEGCIDNADEIGGKRGQNLVEFADDARMSKELVRIKTDLDVALDWHTLLAAQPKMEKLKVLFSELEFESLLDRFDVEVEEADEVEEGENLEFDFGPYEEVKTIDADAVDYSFLKNRHELEQFVETLTEQERYAFDTETTSTDPHYASLVGMSFAWEDGVAVYVPTPMPDGTSTDDVLDLIGPILERETTKIAHNMKYDMLVMRRHGVELGGPVLDTMVGHYLFAPEENHNLNDVARSVLNYKMVPITELIGEGASQVSMRDVEVKEAARYACEDADITLQVAEKLEEKLQEVDLNEVADDIEYPLVRVLADMEFVGIRVDTDVLDRISERLAGELDELEGRIYELAGEEFNINSPQQLGEILFEKLDMPVISKTSTGNPSTKESVLQELSTDHEIPGLVLDWRKTYKLKSTYLDSLGELVHPETGRIHTSFNQTRTATGRLSSSDPNLQNIPVRTAVGREIREAFVPQDDWQLLAADYAQIELRILASMSGDEAMQETFRTGGDIHTDAAARVYGIDPADVTRDQRRKAKEVNYGIPYGVSPWGLAQRLRVPVGEAQDLITQYQKSYPGVSTLLNQLVEKARQNGYAETMLGRRRYIPEIDSSNSNRRSWAERVAVNMPIQGTQADMIKIAMNRVHERLASEALEARMLLQVHDELVFEMPPAEEAALRTLVEEEMRDALPLDGVPVVVDIDAGDNWLDAH</sequence>
<comment type="similarity">
    <text evidence="1 16">Belongs to the DNA polymerase type-A family.</text>
</comment>
<evidence type="ECO:0000259" key="17">
    <source>
        <dbReference type="SMART" id="SM00474"/>
    </source>
</evidence>
<dbReference type="SUPFAM" id="SSF47807">
    <property type="entry name" value="5' to 3' exonuclease, C-terminal subdomain"/>
    <property type="match status" value="1"/>
</dbReference>
<dbReference type="Pfam" id="PF01612">
    <property type="entry name" value="DNA_pol_A_exo1"/>
    <property type="match status" value="1"/>
</dbReference>
<dbReference type="PROSITE" id="PS00447">
    <property type="entry name" value="DNA_POLYMERASE_A"/>
    <property type="match status" value="1"/>
</dbReference>
<evidence type="ECO:0000256" key="2">
    <source>
        <dbReference type="ARBA" id="ARBA00012417"/>
    </source>
</evidence>
<comment type="function">
    <text evidence="16">In addition to polymerase activity, this DNA polymerase exhibits 3'-5' and 5'-3' exonuclease activity.</text>
</comment>
<dbReference type="Pfam" id="PF02739">
    <property type="entry name" value="5_3_exonuc_N"/>
    <property type="match status" value="1"/>
</dbReference>
<evidence type="ECO:0000256" key="14">
    <source>
        <dbReference type="ARBA" id="ARBA00049244"/>
    </source>
</evidence>
<evidence type="ECO:0000256" key="12">
    <source>
        <dbReference type="ARBA" id="ARBA00023125"/>
    </source>
</evidence>
<feature type="domain" description="5'-3' exonuclease" evidence="18">
    <location>
        <begin position="13"/>
        <end position="276"/>
    </location>
</feature>
<dbReference type="Gene3D" id="3.30.70.370">
    <property type="match status" value="1"/>
</dbReference>
<keyword evidence="4 16" id="KW-0808">Transferase</keyword>
<keyword evidence="21" id="KW-1185">Reference proteome</keyword>
<dbReference type="CDD" id="cd08637">
    <property type="entry name" value="DNA_pol_A_pol_I_C"/>
    <property type="match status" value="1"/>
</dbReference>
<dbReference type="InterPro" id="IPR002562">
    <property type="entry name" value="3'-5'_exonuclease_dom"/>
</dbReference>
<evidence type="ECO:0000256" key="16">
    <source>
        <dbReference type="RuleBase" id="RU004460"/>
    </source>
</evidence>
<dbReference type="CDD" id="cd06139">
    <property type="entry name" value="DNA_polA_I_Ecoli_like_exo"/>
    <property type="match status" value="1"/>
</dbReference>
<dbReference type="SUPFAM" id="SSF88723">
    <property type="entry name" value="PIN domain-like"/>
    <property type="match status" value="1"/>
</dbReference>
<dbReference type="EMBL" id="PDEQ01000001">
    <property type="protein sequence ID" value="PEN15271.1"/>
    <property type="molecule type" value="Genomic_DNA"/>
</dbReference>
<dbReference type="CDD" id="cd09859">
    <property type="entry name" value="PIN_53EXO"/>
    <property type="match status" value="1"/>
</dbReference>
<dbReference type="GO" id="GO:0003887">
    <property type="term" value="F:DNA-directed DNA polymerase activity"/>
    <property type="evidence" value="ECO:0007669"/>
    <property type="project" value="UniProtKB-UniRule"/>
</dbReference>
<evidence type="ECO:0000256" key="13">
    <source>
        <dbReference type="ARBA" id="ARBA00023204"/>
    </source>
</evidence>
<reference evidence="20 21" key="1">
    <citation type="submission" date="2017-10" db="EMBL/GenBank/DDBJ databases">
        <title>Draft genome of Longibacter Salinarum.</title>
        <authorList>
            <person name="Goh K.M."/>
            <person name="Shamsir M.S."/>
            <person name="Lim S.W."/>
        </authorList>
    </citation>
    <scope>NUCLEOTIDE SEQUENCE [LARGE SCALE GENOMIC DNA]</scope>
    <source>
        <strain evidence="20 21">KCTC 52045</strain>
    </source>
</reference>
<gene>
    <name evidence="16" type="primary">polA</name>
    <name evidence="20" type="ORF">CRI94_03050</name>
</gene>
<dbReference type="SUPFAM" id="SSF53098">
    <property type="entry name" value="Ribonuclease H-like"/>
    <property type="match status" value="1"/>
</dbReference>
<evidence type="ECO:0000256" key="15">
    <source>
        <dbReference type="NCBIfam" id="TIGR00593"/>
    </source>
</evidence>
<dbReference type="Pfam" id="PF01367">
    <property type="entry name" value="5_3_exonuc"/>
    <property type="match status" value="1"/>
</dbReference>
<keyword evidence="9 16" id="KW-0378">Hydrolase</keyword>
<dbReference type="GO" id="GO:0008409">
    <property type="term" value="F:5'-3' exonuclease activity"/>
    <property type="evidence" value="ECO:0007669"/>
    <property type="project" value="UniProtKB-UniRule"/>
</dbReference>
<dbReference type="InterPro" id="IPR043502">
    <property type="entry name" value="DNA/RNA_pol_sf"/>
</dbReference>
<evidence type="ECO:0000256" key="11">
    <source>
        <dbReference type="ARBA" id="ARBA00022932"/>
    </source>
</evidence>
<dbReference type="InterPro" id="IPR036279">
    <property type="entry name" value="5-3_exonuclease_C_sf"/>
</dbReference>
<dbReference type="InterPro" id="IPR036397">
    <property type="entry name" value="RNaseH_sf"/>
</dbReference>
<name>A0A2A8D312_9BACT</name>
<dbReference type="PRINTS" id="PR00868">
    <property type="entry name" value="DNAPOLI"/>
</dbReference>
<keyword evidence="13 16" id="KW-0234">DNA repair</keyword>
<dbReference type="Pfam" id="PF00476">
    <property type="entry name" value="DNA_pol_A"/>
    <property type="match status" value="1"/>
</dbReference>
<evidence type="ECO:0000256" key="6">
    <source>
        <dbReference type="ARBA" id="ARBA00022705"/>
    </source>
</evidence>